<evidence type="ECO:0000256" key="3">
    <source>
        <dbReference type="ARBA" id="ARBA00022759"/>
    </source>
</evidence>
<evidence type="ECO:0000259" key="11">
    <source>
        <dbReference type="Pfam" id="PF25597"/>
    </source>
</evidence>
<feature type="compositionally biased region" description="Polar residues" evidence="10">
    <location>
        <begin position="149"/>
        <end position="162"/>
    </location>
</feature>
<keyword evidence="1" id="KW-0540">Nuclease</keyword>
<evidence type="ECO:0000313" key="12">
    <source>
        <dbReference type="EMBL" id="RDX98308.1"/>
    </source>
</evidence>
<evidence type="ECO:0000256" key="9">
    <source>
        <dbReference type="ARBA" id="ARBA00023172"/>
    </source>
</evidence>
<evidence type="ECO:0000256" key="7">
    <source>
        <dbReference type="ARBA" id="ARBA00022918"/>
    </source>
</evidence>
<feature type="region of interest" description="Disordered" evidence="10">
    <location>
        <begin position="149"/>
        <end position="204"/>
    </location>
</feature>
<dbReference type="PANTHER" id="PTHR42648">
    <property type="entry name" value="TRANSPOSASE, PUTATIVE-RELATED"/>
    <property type="match status" value="1"/>
</dbReference>
<keyword evidence="5" id="KW-0460">Magnesium</keyword>
<dbReference type="GO" id="GO:0015074">
    <property type="term" value="P:DNA integration"/>
    <property type="evidence" value="ECO:0007669"/>
    <property type="project" value="UniProtKB-KW"/>
</dbReference>
<dbReference type="GO" id="GO:0003964">
    <property type="term" value="F:RNA-directed DNA polymerase activity"/>
    <property type="evidence" value="ECO:0007669"/>
    <property type="project" value="UniProtKB-KW"/>
</dbReference>
<keyword evidence="8" id="KW-0548">Nucleotidyltransferase</keyword>
<keyword evidence="3" id="KW-0255">Endonuclease</keyword>
<accession>A0A371H670</accession>
<gene>
    <name evidence="12" type="ORF">CR513_18798</name>
</gene>
<dbReference type="InterPro" id="IPR039537">
    <property type="entry name" value="Retrotran_Ty1/copia-like"/>
</dbReference>
<feature type="domain" description="Retroviral polymerase SH3-like" evidence="11">
    <location>
        <begin position="58"/>
        <end position="113"/>
    </location>
</feature>
<feature type="non-terminal residue" evidence="12">
    <location>
        <position position="1"/>
    </location>
</feature>
<dbReference type="GO" id="GO:0004519">
    <property type="term" value="F:endonuclease activity"/>
    <property type="evidence" value="ECO:0007669"/>
    <property type="project" value="UniProtKB-KW"/>
</dbReference>
<evidence type="ECO:0000256" key="4">
    <source>
        <dbReference type="ARBA" id="ARBA00022801"/>
    </source>
</evidence>
<dbReference type="GO" id="GO:0016787">
    <property type="term" value="F:hydrolase activity"/>
    <property type="evidence" value="ECO:0007669"/>
    <property type="project" value="UniProtKB-KW"/>
</dbReference>
<keyword evidence="8" id="KW-0239">DNA-directed DNA polymerase</keyword>
<dbReference type="AlphaFoldDB" id="A0A371H670"/>
<keyword evidence="8" id="KW-0808">Transferase</keyword>
<evidence type="ECO:0000313" key="13">
    <source>
        <dbReference type="Proteomes" id="UP000257109"/>
    </source>
</evidence>
<dbReference type="Pfam" id="PF25597">
    <property type="entry name" value="SH3_retrovirus"/>
    <property type="match status" value="1"/>
</dbReference>
<keyword evidence="2" id="KW-0479">Metal-binding</keyword>
<dbReference type="GO" id="GO:0046872">
    <property type="term" value="F:metal ion binding"/>
    <property type="evidence" value="ECO:0007669"/>
    <property type="project" value="UniProtKB-KW"/>
</dbReference>
<evidence type="ECO:0000256" key="6">
    <source>
        <dbReference type="ARBA" id="ARBA00022908"/>
    </source>
</evidence>
<dbReference type="EMBL" id="QJKJ01003479">
    <property type="protein sequence ID" value="RDX98308.1"/>
    <property type="molecule type" value="Genomic_DNA"/>
</dbReference>
<keyword evidence="7" id="KW-0695">RNA-directed DNA polymerase</keyword>
<dbReference type="GO" id="GO:0006310">
    <property type="term" value="P:DNA recombination"/>
    <property type="evidence" value="ECO:0007669"/>
    <property type="project" value="UniProtKB-KW"/>
</dbReference>
<keyword evidence="9" id="KW-0233">DNA recombination</keyword>
<dbReference type="PANTHER" id="PTHR42648:SF11">
    <property type="entry name" value="TRANSPOSON TY4-P GAG-POL POLYPROTEIN"/>
    <property type="match status" value="1"/>
</dbReference>
<evidence type="ECO:0000256" key="5">
    <source>
        <dbReference type="ARBA" id="ARBA00022842"/>
    </source>
</evidence>
<dbReference type="STRING" id="157652.A0A371H670"/>
<organism evidence="12 13">
    <name type="scientific">Mucuna pruriens</name>
    <name type="common">Velvet bean</name>
    <name type="synonym">Dolichos pruriens</name>
    <dbReference type="NCBI Taxonomy" id="157652"/>
    <lineage>
        <taxon>Eukaryota</taxon>
        <taxon>Viridiplantae</taxon>
        <taxon>Streptophyta</taxon>
        <taxon>Embryophyta</taxon>
        <taxon>Tracheophyta</taxon>
        <taxon>Spermatophyta</taxon>
        <taxon>Magnoliopsida</taxon>
        <taxon>eudicotyledons</taxon>
        <taxon>Gunneridae</taxon>
        <taxon>Pentapetalae</taxon>
        <taxon>rosids</taxon>
        <taxon>fabids</taxon>
        <taxon>Fabales</taxon>
        <taxon>Fabaceae</taxon>
        <taxon>Papilionoideae</taxon>
        <taxon>50 kb inversion clade</taxon>
        <taxon>NPAAA clade</taxon>
        <taxon>indigoferoid/millettioid clade</taxon>
        <taxon>Phaseoleae</taxon>
        <taxon>Mucuna</taxon>
    </lineage>
</organism>
<evidence type="ECO:0000256" key="8">
    <source>
        <dbReference type="ARBA" id="ARBA00022932"/>
    </source>
</evidence>
<evidence type="ECO:0000256" key="2">
    <source>
        <dbReference type="ARBA" id="ARBA00022723"/>
    </source>
</evidence>
<dbReference type="Proteomes" id="UP000257109">
    <property type="component" value="Unassembled WGS sequence"/>
</dbReference>
<proteinExistence type="predicted"/>
<keyword evidence="13" id="KW-1185">Reference proteome</keyword>
<sequence length="204" mass="24122">MNRTLIKRVRCMLSETKLSKIFWVRHFTRSTVTLNTEVPDKIWFDKNVVYDHLRVFGCKAFVHIQVGYEETRQCIFIGYDQNEYGYRLYDPVEKKLVRSRDMQFMEDQIIEDIDKIKKTTPEKDNSLPEIDLVMMLIHDLDIAENNVQNGEQHNNVGDQQLRNGFDVPLDDDAKEEQEMSQNENLGNAPEPPLVQLRMSNRERQ</sequence>
<dbReference type="OrthoDB" id="1432605at2759"/>
<evidence type="ECO:0000256" key="1">
    <source>
        <dbReference type="ARBA" id="ARBA00022722"/>
    </source>
</evidence>
<keyword evidence="4" id="KW-0378">Hydrolase</keyword>
<keyword evidence="6" id="KW-0229">DNA integration</keyword>
<name>A0A371H670_MUCPR</name>
<dbReference type="InterPro" id="IPR057670">
    <property type="entry name" value="SH3_retrovirus"/>
</dbReference>
<reference evidence="12" key="1">
    <citation type="submission" date="2018-05" db="EMBL/GenBank/DDBJ databases">
        <title>Draft genome of Mucuna pruriens seed.</title>
        <authorList>
            <person name="Nnadi N.E."/>
            <person name="Vos R."/>
            <person name="Hasami M.H."/>
            <person name="Devisetty U.K."/>
            <person name="Aguiy J.C."/>
        </authorList>
    </citation>
    <scope>NUCLEOTIDE SEQUENCE [LARGE SCALE GENOMIC DNA]</scope>
    <source>
        <strain evidence="12">JCA_2017</strain>
    </source>
</reference>
<evidence type="ECO:0000256" key="10">
    <source>
        <dbReference type="SAM" id="MobiDB-lite"/>
    </source>
</evidence>
<protein>
    <recommendedName>
        <fullName evidence="11">Retroviral polymerase SH3-like domain-containing protein</fullName>
    </recommendedName>
</protein>
<dbReference type="GO" id="GO:0003887">
    <property type="term" value="F:DNA-directed DNA polymerase activity"/>
    <property type="evidence" value="ECO:0007669"/>
    <property type="project" value="UniProtKB-KW"/>
</dbReference>
<comment type="caution">
    <text evidence="12">The sequence shown here is derived from an EMBL/GenBank/DDBJ whole genome shotgun (WGS) entry which is preliminary data.</text>
</comment>